<feature type="domain" description="UspA" evidence="2">
    <location>
        <begin position="3"/>
        <end position="46"/>
    </location>
</feature>
<protein>
    <submittedName>
        <fullName evidence="3">Universal stress protein</fullName>
    </submittedName>
</protein>
<gene>
    <name evidence="3" type="ORF">ACFO4N_02820</name>
</gene>
<accession>A0ABV9GKJ2</accession>
<dbReference type="Proteomes" id="UP001596022">
    <property type="component" value="Unassembled WGS sequence"/>
</dbReference>
<dbReference type="Pfam" id="PF00582">
    <property type="entry name" value="Usp"/>
    <property type="match status" value="2"/>
</dbReference>
<evidence type="ECO:0000313" key="3">
    <source>
        <dbReference type="EMBL" id="MFC4617658.1"/>
    </source>
</evidence>
<dbReference type="EMBL" id="JBHSFW010000001">
    <property type="protein sequence ID" value="MFC4617658.1"/>
    <property type="molecule type" value="Genomic_DNA"/>
</dbReference>
<dbReference type="PANTHER" id="PTHR46268">
    <property type="entry name" value="STRESS RESPONSE PROTEIN NHAX"/>
    <property type="match status" value="1"/>
</dbReference>
<sequence>MGFHKILVAFDGSEDSVKALKQAIHMKADQQGELCIVTVIKEHGGEPVFTEPFAPTHMAVTGIGTNPVPAAPPPDVGSDKVETLRKYHEREIQEEGEKILAVARATLNANHVQASMKVLQGEPAKAICSHAAVNGFDLIVIGNRGLSGLKKMMMGSVSEKVVQHAECPVLIVK</sequence>
<organism evidence="3 4">
    <name type="scientific">Camelliibacillus cellulosilyticus</name>
    <dbReference type="NCBI Taxonomy" id="2174486"/>
    <lineage>
        <taxon>Bacteria</taxon>
        <taxon>Bacillati</taxon>
        <taxon>Bacillota</taxon>
        <taxon>Bacilli</taxon>
        <taxon>Bacillales</taxon>
        <taxon>Sporolactobacillaceae</taxon>
        <taxon>Camelliibacillus</taxon>
    </lineage>
</organism>
<dbReference type="PANTHER" id="PTHR46268:SF6">
    <property type="entry name" value="UNIVERSAL STRESS PROTEIN UP12"/>
    <property type="match status" value="1"/>
</dbReference>
<dbReference type="InterPro" id="IPR006015">
    <property type="entry name" value="Universal_stress_UspA"/>
</dbReference>
<dbReference type="InterPro" id="IPR006016">
    <property type="entry name" value="UspA"/>
</dbReference>
<dbReference type="CDD" id="cd00293">
    <property type="entry name" value="USP-like"/>
    <property type="match status" value="1"/>
</dbReference>
<evidence type="ECO:0000259" key="2">
    <source>
        <dbReference type="Pfam" id="PF00582"/>
    </source>
</evidence>
<comment type="similarity">
    <text evidence="1">Belongs to the universal stress protein A family.</text>
</comment>
<reference evidence="4" key="1">
    <citation type="journal article" date="2019" name="Int. J. Syst. Evol. Microbiol.">
        <title>The Global Catalogue of Microorganisms (GCM) 10K type strain sequencing project: providing services to taxonomists for standard genome sequencing and annotation.</title>
        <authorList>
            <consortium name="The Broad Institute Genomics Platform"/>
            <consortium name="The Broad Institute Genome Sequencing Center for Infectious Disease"/>
            <person name="Wu L."/>
            <person name="Ma J."/>
        </authorList>
    </citation>
    <scope>NUCLEOTIDE SEQUENCE [LARGE SCALE GENOMIC DNA]</scope>
    <source>
        <strain evidence="4">CGMCC 1.16306</strain>
    </source>
</reference>
<dbReference type="SUPFAM" id="SSF52402">
    <property type="entry name" value="Adenine nucleotide alpha hydrolases-like"/>
    <property type="match status" value="1"/>
</dbReference>
<proteinExistence type="inferred from homology"/>
<name>A0ABV9GKJ2_9BACL</name>
<comment type="caution">
    <text evidence="3">The sequence shown here is derived from an EMBL/GenBank/DDBJ whole genome shotgun (WGS) entry which is preliminary data.</text>
</comment>
<evidence type="ECO:0000256" key="1">
    <source>
        <dbReference type="ARBA" id="ARBA00008791"/>
    </source>
</evidence>
<dbReference type="RefSeq" id="WP_376844690.1">
    <property type="nucleotide sequence ID" value="NZ_JBHSFW010000001.1"/>
</dbReference>
<evidence type="ECO:0000313" key="4">
    <source>
        <dbReference type="Proteomes" id="UP001596022"/>
    </source>
</evidence>
<dbReference type="PRINTS" id="PR01438">
    <property type="entry name" value="UNVRSLSTRESS"/>
</dbReference>
<keyword evidence="4" id="KW-1185">Reference proteome</keyword>
<dbReference type="Gene3D" id="3.40.50.620">
    <property type="entry name" value="HUPs"/>
    <property type="match status" value="1"/>
</dbReference>
<dbReference type="InterPro" id="IPR014729">
    <property type="entry name" value="Rossmann-like_a/b/a_fold"/>
</dbReference>
<feature type="domain" description="UspA" evidence="2">
    <location>
        <begin position="77"/>
        <end position="173"/>
    </location>
</feature>